<keyword evidence="3" id="KW-1185">Reference proteome</keyword>
<accession>A0AAV7TLW1</accession>
<reference evidence="2" key="1">
    <citation type="journal article" date="2022" name="bioRxiv">
        <title>Sequencing and chromosome-scale assembly of the giantPleurodeles waltlgenome.</title>
        <authorList>
            <person name="Brown T."/>
            <person name="Elewa A."/>
            <person name="Iarovenko S."/>
            <person name="Subramanian E."/>
            <person name="Araus A.J."/>
            <person name="Petzold A."/>
            <person name="Susuki M."/>
            <person name="Suzuki K.-i.T."/>
            <person name="Hayashi T."/>
            <person name="Toyoda A."/>
            <person name="Oliveira C."/>
            <person name="Osipova E."/>
            <person name="Leigh N.D."/>
            <person name="Simon A."/>
            <person name="Yun M.H."/>
        </authorList>
    </citation>
    <scope>NUCLEOTIDE SEQUENCE</scope>
    <source>
        <strain evidence="2">20211129_DDA</strain>
        <tissue evidence="2">Liver</tissue>
    </source>
</reference>
<organism evidence="2 3">
    <name type="scientific">Pleurodeles waltl</name>
    <name type="common">Iberian ribbed newt</name>
    <dbReference type="NCBI Taxonomy" id="8319"/>
    <lineage>
        <taxon>Eukaryota</taxon>
        <taxon>Metazoa</taxon>
        <taxon>Chordata</taxon>
        <taxon>Craniata</taxon>
        <taxon>Vertebrata</taxon>
        <taxon>Euteleostomi</taxon>
        <taxon>Amphibia</taxon>
        <taxon>Batrachia</taxon>
        <taxon>Caudata</taxon>
        <taxon>Salamandroidea</taxon>
        <taxon>Salamandridae</taxon>
        <taxon>Pleurodelinae</taxon>
        <taxon>Pleurodeles</taxon>
    </lineage>
</organism>
<dbReference type="AlphaFoldDB" id="A0AAV7TLW1"/>
<gene>
    <name evidence="2" type="ORF">NDU88_002471</name>
</gene>
<dbReference type="Proteomes" id="UP001066276">
    <property type="component" value="Chromosome 3_2"/>
</dbReference>
<protein>
    <submittedName>
        <fullName evidence="2">Uncharacterized protein</fullName>
    </submittedName>
</protein>
<proteinExistence type="predicted"/>
<comment type="caution">
    <text evidence="2">The sequence shown here is derived from an EMBL/GenBank/DDBJ whole genome shotgun (WGS) entry which is preliminary data.</text>
</comment>
<dbReference type="EMBL" id="JANPWB010000006">
    <property type="protein sequence ID" value="KAJ1177210.1"/>
    <property type="molecule type" value="Genomic_DNA"/>
</dbReference>
<feature type="region of interest" description="Disordered" evidence="1">
    <location>
        <begin position="30"/>
        <end position="56"/>
    </location>
</feature>
<evidence type="ECO:0000313" key="3">
    <source>
        <dbReference type="Proteomes" id="UP001066276"/>
    </source>
</evidence>
<sequence length="94" mass="10505">MEEYIRNIKGFTVAQLKKLFKERRLKLAKGSKKRVPDIPHSLGRGPPITVCSMGHKDDRAEKEAEIKGKEENDLVIKKCVLLQPGPRRAGAQAG</sequence>
<evidence type="ECO:0000256" key="1">
    <source>
        <dbReference type="SAM" id="MobiDB-lite"/>
    </source>
</evidence>
<name>A0AAV7TLW1_PLEWA</name>
<evidence type="ECO:0000313" key="2">
    <source>
        <dbReference type="EMBL" id="KAJ1177210.1"/>
    </source>
</evidence>